<feature type="non-terminal residue" evidence="2">
    <location>
        <position position="1"/>
    </location>
</feature>
<dbReference type="PANTHER" id="PTHR47958">
    <property type="entry name" value="ATP-DEPENDENT RNA HELICASE DBP3"/>
    <property type="match status" value="1"/>
</dbReference>
<sequence>SAPRVLVATDVLGRGINLPKVTHVFIFDMPGCIEDYIHRIGRTARGLDGQGKAITFFEFAPCVPQIAEER</sequence>
<accession>A0A812SEK2</accession>
<dbReference type="EMBL" id="CAJNIZ010025003">
    <property type="protein sequence ID" value="CAE7480942.1"/>
    <property type="molecule type" value="Genomic_DNA"/>
</dbReference>
<dbReference type="Gene3D" id="3.40.50.300">
    <property type="entry name" value="P-loop containing nucleotide triphosphate hydrolases"/>
    <property type="match status" value="1"/>
</dbReference>
<dbReference type="Proteomes" id="UP000649617">
    <property type="component" value="Unassembled WGS sequence"/>
</dbReference>
<organism evidence="2 3">
    <name type="scientific">Symbiodinium pilosum</name>
    <name type="common">Dinoflagellate</name>
    <dbReference type="NCBI Taxonomy" id="2952"/>
    <lineage>
        <taxon>Eukaryota</taxon>
        <taxon>Sar</taxon>
        <taxon>Alveolata</taxon>
        <taxon>Dinophyceae</taxon>
        <taxon>Suessiales</taxon>
        <taxon>Symbiodiniaceae</taxon>
        <taxon>Symbiodinium</taxon>
    </lineage>
</organism>
<dbReference type="AlphaFoldDB" id="A0A812SEK2"/>
<proteinExistence type="predicted"/>
<gene>
    <name evidence="2" type="primary">rhlB</name>
    <name evidence="2" type="ORF">SPIL2461_LOCUS12272</name>
</gene>
<protein>
    <submittedName>
        <fullName evidence="2">RhlB protein</fullName>
    </submittedName>
</protein>
<feature type="domain" description="Helicase C-terminal" evidence="1">
    <location>
        <begin position="1"/>
        <end position="70"/>
    </location>
</feature>
<dbReference type="OrthoDB" id="440662at2759"/>
<dbReference type="Pfam" id="PF00271">
    <property type="entry name" value="Helicase_C"/>
    <property type="match status" value="1"/>
</dbReference>
<evidence type="ECO:0000313" key="3">
    <source>
        <dbReference type="Proteomes" id="UP000649617"/>
    </source>
</evidence>
<dbReference type="PROSITE" id="PS51194">
    <property type="entry name" value="HELICASE_CTER"/>
    <property type="match status" value="1"/>
</dbReference>
<comment type="caution">
    <text evidence="2">The sequence shown here is derived from an EMBL/GenBank/DDBJ whole genome shotgun (WGS) entry which is preliminary data.</text>
</comment>
<reference evidence="2" key="1">
    <citation type="submission" date="2021-02" db="EMBL/GenBank/DDBJ databases">
        <authorList>
            <person name="Dougan E. K."/>
            <person name="Rhodes N."/>
            <person name="Thang M."/>
            <person name="Chan C."/>
        </authorList>
    </citation>
    <scope>NUCLEOTIDE SEQUENCE</scope>
</reference>
<evidence type="ECO:0000313" key="2">
    <source>
        <dbReference type="EMBL" id="CAE7480942.1"/>
    </source>
</evidence>
<dbReference type="InterPro" id="IPR001650">
    <property type="entry name" value="Helicase_C-like"/>
</dbReference>
<feature type="non-terminal residue" evidence="2">
    <location>
        <position position="70"/>
    </location>
</feature>
<keyword evidence="3" id="KW-1185">Reference proteome</keyword>
<dbReference type="SUPFAM" id="SSF52540">
    <property type="entry name" value="P-loop containing nucleoside triphosphate hydrolases"/>
    <property type="match status" value="1"/>
</dbReference>
<evidence type="ECO:0000259" key="1">
    <source>
        <dbReference type="PROSITE" id="PS51194"/>
    </source>
</evidence>
<dbReference type="InterPro" id="IPR027417">
    <property type="entry name" value="P-loop_NTPase"/>
</dbReference>
<name>A0A812SEK2_SYMPI</name>